<keyword evidence="13" id="KW-1185">Reference proteome</keyword>
<dbReference type="GO" id="GO:0004765">
    <property type="term" value="F:shikimate kinase activity"/>
    <property type="evidence" value="ECO:0007669"/>
    <property type="project" value="UniProtKB-UniRule"/>
</dbReference>
<comment type="cofactor">
    <cofactor evidence="11">
        <name>Mg(2+)</name>
        <dbReference type="ChEBI" id="CHEBI:18420"/>
    </cofactor>
    <text evidence="11">Binds 1 Mg(2+) ion per subunit.</text>
</comment>
<dbReference type="HOGENOM" id="CLU_057607_4_3_11"/>
<dbReference type="GO" id="GO:0008652">
    <property type="term" value="P:amino acid biosynthetic process"/>
    <property type="evidence" value="ECO:0007669"/>
    <property type="project" value="UniProtKB-KW"/>
</dbReference>
<feature type="binding site" evidence="11">
    <location>
        <position position="136"/>
    </location>
    <ligand>
        <name>substrate</name>
    </ligand>
</feature>
<evidence type="ECO:0000256" key="7">
    <source>
        <dbReference type="ARBA" id="ARBA00022777"/>
    </source>
</evidence>
<dbReference type="EC" id="2.7.1.71" evidence="3 11"/>
<protein>
    <recommendedName>
        <fullName evidence="3 11">Shikimate kinase</fullName>
        <shortName evidence="11">SK</shortName>
        <ecNumber evidence="3 11">2.7.1.71</ecNumber>
    </recommendedName>
</protein>
<dbReference type="InterPro" id="IPR027417">
    <property type="entry name" value="P-loop_NTPase"/>
</dbReference>
<evidence type="ECO:0000256" key="9">
    <source>
        <dbReference type="ARBA" id="ARBA00023141"/>
    </source>
</evidence>
<accession>Q1AW06</accession>
<proteinExistence type="inferred from homology"/>
<gene>
    <name evidence="11" type="primary">aroK</name>
    <name evidence="12" type="ordered locus">Rxyl_1460</name>
</gene>
<dbReference type="RefSeq" id="WP_011564439.1">
    <property type="nucleotide sequence ID" value="NC_008148.1"/>
</dbReference>
<keyword evidence="7 11" id="KW-0418">Kinase</keyword>
<dbReference type="GO" id="GO:0005524">
    <property type="term" value="F:ATP binding"/>
    <property type="evidence" value="ECO:0007669"/>
    <property type="project" value="UniProtKB-UniRule"/>
</dbReference>
<feature type="binding site" evidence="11">
    <location>
        <position position="82"/>
    </location>
    <ligand>
        <name>substrate</name>
    </ligand>
</feature>
<evidence type="ECO:0000256" key="6">
    <source>
        <dbReference type="ARBA" id="ARBA00022741"/>
    </source>
</evidence>
<feature type="binding site" evidence="11">
    <location>
        <position position="153"/>
    </location>
    <ligand>
        <name>ATP</name>
        <dbReference type="ChEBI" id="CHEBI:30616"/>
    </ligand>
</feature>
<evidence type="ECO:0000256" key="1">
    <source>
        <dbReference type="ARBA" id="ARBA00004842"/>
    </source>
</evidence>
<keyword evidence="11" id="KW-0479">Metal-binding</keyword>
<dbReference type="CDD" id="cd00464">
    <property type="entry name" value="SK"/>
    <property type="match status" value="1"/>
</dbReference>
<dbReference type="InterPro" id="IPR023000">
    <property type="entry name" value="Shikimate_kinase_CS"/>
</dbReference>
<comment type="similarity">
    <text evidence="2 11">Belongs to the shikimate kinase family.</text>
</comment>
<dbReference type="GO" id="GO:0009073">
    <property type="term" value="P:aromatic amino acid family biosynthetic process"/>
    <property type="evidence" value="ECO:0007669"/>
    <property type="project" value="UniProtKB-KW"/>
</dbReference>
<dbReference type="InterPro" id="IPR031322">
    <property type="entry name" value="Shikimate/glucono_kinase"/>
</dbReference>
<dbReference type="SUPFAM" id="SSF52540">
    <property type="entry name" value="P-loop containing nucleoside triphosphate hydrolases"/>
    <property type="match status" value="1"/>
</dbReference>
<sequence>MRERVAIVGYMGCGKSTVGRLLAGRLGAEFVDLDEAVARSAGRSIPLIFAERGEEGFRGLEHGQLAEALRPGSAPRVIACGGGAVLREDNRRLLRERAATVFLEEDLRRLYARTRAADRPLRGASFEEFCRRYELRLPLYREVADLTVGVDGRGAEEVAEEIARWLGA</sequence>
<evidence type="ECO:0000256" key="4">
    <source>
        <dbReference type="ARBA" id="ARBA00022605"/>
    </source>
</evidence>
<dbReference type="PRINTS" id="PR01100">
    <property type="entry name" value="SHIKIMTKNASE"/>
</dbReference>
<evidence type="ECO:0000313" key="12">
    <source>
        <dbReference type="EMBL" id="ABG04422.1"/>
    </source>
</evidence>
<dbReference type="Proteomes" id="UP000006637">
    <property type="component" value="Chromosome"/>
</dbReference>
<comment type="catalytic activity">
    <reaction evidence="10 11">
        <text>shikimate + ATP = 3-phosphoshikimate + ADP + H(+)</text>
        <dbReference type="Rhea" id="RHEA:13121"/>
        <dbReference type="ChEBI" id="CHEBI:15378"/>
        <dbReference type="ChEBI" id="CHEBI:30616"/>
        <dbReference type="ChEBI" id="CHEBI:36208"/>
        <dbReference type="ChEBI" id="CHEBI:145989"/>
        <dbReference type="ChEBI" id="CHEBI:456216"/>
        <dbReference type="EC" id="2.7.1.71"/>
    </reaction>
</comment>
<dbReference type="PANTHER" id="PTHR21087:SF16">
    <property type="entry name" value="SHIKIMATE KINASE 1, CHLOROPLASTIC"/>
    <property type="match status" value="1"/>
</dbReference>
<feature type="binding site" evidence="11">
    <location>
        <position position="119"/>
    </location>
    <ligand>
        <name>ATP</name>
        <dbReference type="ChEBI" id="CHEBI:30616"/>
    </ligand>
</feature>
<dbReference type="KEGG" id="rxy:Rxyl_1460"/>
<keyword evidence="5 11" id="KW-0808">Transferase</keyword>
<dbReference type="Gene3D" id="3.40.50.300">
    <property type="entry name" value="P-loop containing nucleotide triphosphate hydrolases"/>
    <property type="match status" value="1"/>
</dbReference>
<feature type="binding site" evidence="11">
    <location>
        <position position="16"/>
    </location>
    <ligand>
        <name>Mg(2+)</name>
        <dbReference type="ChEBI" id="CHEBI:18420"/>
    </ligand>
</feature>
<keyword evidence="6 11" id="KW-0547">Nucleotide-binding</keyword>
<dbReference type="InterPro" id="IPR000623">
    <property type="entry name" value="Shikimate_kinase/TSH1"/>
</dbReference>
<keyword evidence="9 11" id="KW-0057">Aromatic amino acid biosynthesis</keyword>
<feature type="binding site" evidence="11">
    <location>
        <begin position="12"/>
        <end position="17"/>
    </location>
    <ligand>
        <name>ATP</name>
        <dbReference type="ChEBI" id="CHEBI:30616"/>
    </ligand>
</feature>
<dbReference type="AlphaFoldDB" id="Q1AW06"/>
<evidence type="ECO:0000256" key="3">
    <source>
        <dbReference type="ARBA" id="ARBA00012154"/>
    </source>
</evidence>
<comment type="subunit">
    <text evidence="11">Monomer.</text>
</comment>
<evidence type="ECO:0000313" key="13">
    <source>
        <dbReference type="Proteomes" id="UP000006637"/>
    </source>
</evidence>
<organism evidence="12 13">
    <name type="scientific">Rubrobacter xylanophilus (strain DSM 9941 / JCM 11954 / NBRC 16129 / PRD-1)</name>
    <dbReference type="NCBI Taxonomy" id="266117"/>
    <lineage>
        <taxon>Bacteria</taxon>
        <taxon>Bacillati</taxon>
        <taxon>Actinomycetota</taxon>
        <taxon>Rubrobacteria</taxon>
        <taxon>Rubrobacterales</taxon>
        <taxon>Rubrobacteraceae</taxon>
        <taxon>Rubrobacter</taxon>
    </lineage>
</organism>
<evidence type="ECO:0000256" key="10">
    <source>
        <dbReference type="ARBA" id="ARBA00048567"/>
    </source>
</evidence>
<comment type="subcellular location">
    <subcellularLocation>
        <location evidence="11">Cytoplasm</location>
    </subcellularLocation>
</comment>
<name>Q1AW06_RUBXD</name>
<keyword evidence="11" id="KW-0460">Magnesium</keyword>
<keyword evidence="11" id="KW-0963">Cytoplasm</keyword>
<comment type="function">
    <text evidence="11">Catalyzes the specific phosphorylation of the 3-hydroxyl group of shikimic acid using ATP as a cosubstrate.</text>
</comment>
<feature type="binding site" evidence="11">
    <location>
        <position position="58"/>
    </location>
    <ligand>
        <name>substrate</name>
    </ligand>
</feature>
<keyword evidence="4 11" id="KW-0028">Amino-acid biosynthesis</keyword>
<dbReference type="eggNOG" id="COG0703">
    <property type="taxonomic scope" value="Bacteria"/>
</dbReference>
<feature type="binding site" evidence="11">
    <location>
        <position position="34"/>
    </location>
    <ligand>
        <name>substrate</name>
    </ligand>
</feature>
<dbReference type="GO" id="GO:0000287">
    <property type="term" value="F:magnesium ion binding"/>
    <property type="evidence" value="ECO:0007669"/>
    <property type="project" value="UniProtKB-UniRule"/>
</dbReference>
<dbReference type="PROSITE" id="PS01128">
    <property type="entry name" value="SHIKIMATE_KINASE"/>
    <property type="match status" value="1"/>
</dbReference>
<keyword evidence="8 11" id="KW-0067">ATP-binding</keyword>
<evidence type="ECO:0000256" key="11">
    <source>
        <dbReference type="HAMAP-Rule" id="MF_00109"/>
    </source>
</evidence>
<dbReference type="PANTHER" id="PTHR21087">
    <property type="entry name" value="SHIKIMATE KINASE"/>
    <property type="match status" value="1"/>
</dbReference>
<dbReference type="HAMAP" id="MF_00109">
    <property type="entry name" value="Shikimate_kinase"/>
    <property type="match status" value="1"/>
</dbReference>
<dbReference type="GO" id="GO:0009423">
    <property type="term" value="P:chorismate biosynthetic process"/>
    <property type="evidence" value="ECO:0007669"/>
    <property type="project" value="UniProtKB-UniRule"/>
</dbReference>
<dbReference type="GO" id="GO:0005829">
    <property type="term" value="C:cytosol"/>
    <property type="evidence" value="ECO:0007669"/>
    <property type="project" value="TreeGrafter"/>
</dbReference>
<dbReference type="PhylomeDB" id="Q1AW06"/>
<evidence type="ECO:0000256" key="8">
    <source>
        <dbReference type="ARBA" id="ARBA00022840"/>
    </source>
</evidence>
<dbReference type="UniPathway" id="UPA00053">
    <property type="reaction ID" value="UER00088"/>
</dbReference>
<dbReference type="Pfam" id="PF01202">
    <property type="entry name" value="SKI"/>
    <property type="match status" value="1"/>
</dbReference>
<reference evidence="12 13" key="1">
    <citation type="submission" date="2006-06" db="EMBL/GenBank/DDBJ databases">
        <title>Complete sequence of Rubrobacter xylanophilus DSM 9941.</title>
        <authorList>
            <consortium name="US DOE Joint Genome Institute"/>
            <person name="Copeland A."/>
            <person name="Lucas S."/>
            <person name="Lapidus A."/>
            <person name="Barry K."/>
            <person name="Detter J.C."/>
            <person name="Glavina del Rio T."/>
            <person name="Hammon N."/>
            <person name="Israni S."/>
            <person name="Dalin E."/>
            <person name="Tice H."/>
            <person name="Pitluck S."/>
            <person name="Munk A.C."/>
            <person name="Brettin T."/>
            <person name="Bruce D."/>
            <person name="Han C."/>
            <person name="Tapia R."/>
            <person name="Gilna P."/>
            <person name="Schmutz J."/>
            <person name="Larimer F."/>
            <person name="Land M."/>
            <person name="Hauser L."/>
            <person name="Kyrpides N."/>
            <person name="Lykidis A."/>
            <person name="da Costa M.S."/>
            <person name="Rainey F.A."/>
            <person name="Empadinhas N."/>
            <person name="Jolivet E."/>
            <person name="Battista J.R."/>
            <person name="Richardson P."/>
        </authorList>
    </citation>
    <scope>NUCLEOTIDE SEQUENCE [LARGE SCALE GENOMIC DNA]</scope>
    <source>
        <strain evidence="13">DSM 9941 / NBRC 16129 / PRD-1</strain>
    </source>
</reference>
<comment type="pathway">
    <text evidence="1 11">Metabolic intermediate biosynthesis; chorismate biosynthesis; chorismate from D-erythrose 4-phosphate and phosphoenolpyruvate: step 5/7.</text>
</comment>
<dbReference type="STRING" id="266117.Rxyl_1460"/>
<evidence type="ECO:0000256" key="2">
    <source>
        <dbReference type="ARBA" id="ARBA00006997"/>
    </source>
</evidence>
<dbReference type="EMBL" id="CP000386">
    <property type="protein sequence ID" value="ABG04422.1"/>
    <property type="molecule type" value="Genomic_DNA"/>
</dbReference>
<evidence type="ECO:0000256" key="5">
    <source>
        <dbReference type="ARBA" id="ARBA00022679"/>
    </source>
</evidence>